<name>A0ACB0YAN9_MELEN</name>
<organism evidence="1 2">
    <name type="scientific">Meloidogyne enterolobii</name>
    <name type="common">Root-knot nematode worm</name>
    <name type="synonym">Meloidogyne mayaguensis</name>
    <dbReference type="NCBI Taxonomy" id="390850"/>
    <lineage>
        <taxon>Eukaryota</taxon>
        <taxon>Metazoa</taxon>
        <taxon>Ecdysozoa</taxon>
        <taxon>Nematoda</taxon>
        <taxon>Chromadorea</taxon>
        <taxon>Rhabditida</taxon>
        <taxon>Tylenchina</taxon>
        <taxon>Tylenchomorpha</taxon>
        <taxon>Tylenchoidea</taxon>
        <taxon>Meloidogynidae</taxon>
        <taxon>Meloidogyninae</taxon>
        <taxon>Meloidogyne</taxon>
    </lineage>
</organism>
<reference evidence="1" key="1">
    <citation type="submission" date="2023-11" db="EMBL/GenBank/DDBJ databases">
        <authorList>
            <person name="Poullet M."/>
        </authorList>
    </citation>
    <scope>NUCLEOTIDE SEQUENCE</scope>
    <source>
        <strain evidence="1">E1834</strain>
    </source>
</reference>
<sequence length="169" mass="19934">MFKKFNTIVILFFILKNYSEGAPRKRKGETSGQQTQENANYFEGGGSSFVPALNFSCKWDGCGQVFDNEQTFVEHVKEHAKMEKGPHPYCRWSSCNERKPFLRKNFAQHIRTHTQEKPYVCEIIHDGVRCNKSFTSNTSLKDHQRRYTEEIIIEHKCKFCEKVNNYIYF</sequence>
<proteinExistence type="predicted"/>
<dbReference type="Proteomes" id="UP001497535">
    <property type="component" value="Unassembled WGS sequence"/>
</dbReference>
<comment type="caution">
    <text evidence="1">The sequence shown here is derived from an EMBL/GenBank/DDBJ whole genome shotgun (WGS) entry which is preliminary data.</text>
</comment>
<gene>
    <name evidence="1" type="ORF">MENTE1834_LOCUS9569</name>
</gene>
<accession>A0ACB0YAN9</accession>
<dbReference type="EMBL" id="CAVMJV010000008">
    <property type="protein sequence ID" value="CAK5038218.1"/>
    <property type="molecule type" value="Genomic_DNA"/>
</dbReference>
<evidence type="ECO:0000313" key="1">
    <source>
        <dbReference type="EMBL" id="CAK5038218.1"/>
    </source>
</evidence>
<keyword evidence="2" id="KW-1185">Reference proteome</keyword>
<evidence type="ECO:0000313" key="2">
    <source>
        <dbReference type="Proteomes" id="UP001497535"/>
    </source>
</evidence>
<protein>
    <submittedName>
        <fullName evidence="1">Uncharacterized protein</fullName>
    </submittedName>
</protein>